<sequence length="116" mass="13315">MLKKHDPFSNMIMRPNKSPVLKPVVVQNRDILQISRSAGSIRDRIKLPPIVTPLTTRAADRNSLKTPCFRIKSKKSRTHNDKDIKIKKNIDELDMSFGDVDEQIGGLNDIMKKYRT</sequence>
<keyword evidence="2" id="KW-1185">Reference proteome</keyword>
<accession>A0A1R2AT98</accession>
<protein>
    <submittedName>
        <fullName evidence="1">Uncharacterized protein</fullName>
    </submittedName>
</protein>
<evidence type="ECO:0000313" key="1">
    <source>
        <dbReference type="EMBL" id="OMJ67749.1"/>
    </source>
</evidence>
<organism evidence="1 2">
    <name type="scientific">Stentor coeruleus</name>
    <dbReference type="NCBI Taxonomy" id="5963"/>
    <lineage>
        <taxon>Eukaryota</taxon>
        <taxon>Sar</taxon>
        <taxon>Alveolata</taxon>
        <taxon>Ciliophora</taxon>
        <taxon>Postciliodesmatophora</taxon>
        <taxon>Heterotrichea</taxon>
        <taxon>Heterotrichida</taxon>
        <taxon>Stentoridae</taxon>
        <taxon>Stentor</taxon>
    </lineage>
</organism>
<proteinExistence type="predicted"/>
<dbReference type="Proteomes" id="UP000187209">
    <property type="component" value="Unassembled WGS sequence"/>
</dbReference>
<dbReference type="AlphaFoldDB" id="A0A1R2AT98"/>
<name>A0A1R2AT98_9CILI</name>
<gene>
    <name evidence="1" type="ORF">SteCoe_35013</name>
</gene>
<comment type="caution">
    <text evidence="1">The sequence shown here is derived from an EMBL/GenBank/DDBJ whole genome shotgun (WGS) entry which is preliminary data.</text>
</comment>
<dbReference type="EMBL" id="MPUH01001442">
    <property type="protein sequence ID" value="OMJ67749.1"/>
    <property type="molecule type" value="Genomic_DNA"/>
</dbReference>
<reference evidence="1 2" key="1">
    <citation type="submission" date="2016-11" db="EMBL/GenBank/DDBJ databases">
        <title>The macronuclear genome of Stentor coeruleus: a giant cell with tiny introns.</title>
        <authorList>
            <person name="Slabodnick M."/>
            <person name="Ruby J.G."/>
            <person name="Reiff S.B."/>
            <person name="Swart E.C."/>
            <person name="Gosai S."/>
            <person name="Prabakaran S."/>
            <person name="Witkowska E."/>
            <person name="Larue G.E."/>
            <person name="Fisher S."/>
            <person name="Freeman R.M."/>
            <person name="Gunawardena J."/>
            <person name="Chu W."/>
            <person name="Stover N.A."/>
            <person name="Gregory B.D."/>
            <person name="Nowacki M."/>
            <person name="Derisi J."/>
            <person name="Roy S.W."/>
            <person name="Marshall W.F."/>
            <person name="Sood P."/>
        </authorList>
    </citation>
    <scope>NUCLEOTIDE SEQUENCE [LARGE SCALE GENOMIC DNA]</scope>
    <source>
        <strain evidence="1">WM001</strain>
    </source>
</reference>
<evidence type="ECO:0000313" key="2">
    <source>
        <dbReference type="Proteomes" id="UP000187209"/>
    </source>
</evidence>